<reference evidence="2 3" key="1">
    <citation type="submission" date="2023-08" db="EMBL/GenBank/DDBJ databases">
        <title>The draft genome sequence of Paracraurococcus sp. LOR1-02.</title>
        <authorList>
            <person name="Kingkaew E."/>
            <person name="Tanasupawat S."/>
        </authorList>
    </citation>
    <scope>NUCLEOTIDE SEQUENCE [LARGE SCALE GENOMIC DNA]</scope>
    <source>
        <strain evidence="2 3">LOR1-02</strain>
    </source>
</reference>
<keyword evidence="1" id="KW-1133">Transmembrane helix</keyword>
<keyword evidence="1" id="KW-0472">Membrane</keyword>
<keyword evidence="1" id="KW-0812">Transmembrane</keyword>
<evidence type="ECO:0000313" key="3">
    <source>
        <dbReference type="Proteomes" id="UP001243009"/>
    </source>
</evidence>
<dbReference type="EMBL" id="JAUTWS010000034">
    <property type="protein sequence ID" value="MDO9711773.1"/>
    <property type="molecule type" value="Genomic_DNA"/>
</dbReference>
<comment type="caution">
    <text evidence="2">The sequence shown here is derived from an EMBL/GenBank/DDBJ whole genome shotgun (WGS) entry which is preliminary data.</text>
</comment>
<feature type="transmembrane region" description="Helical" evidence="1">
    <location>
        <begin position="58"/>
        <end position="78"/>
    </location>
</feature>
<name>A0ABT9E6M7_9PROT</name>
<protein>
    <submittedName>
        <fullName evidence="2">Uncharacterized protein</fullName>
    </submittedName>
</protein>
<accession>A0ABT9E6M7</accession>
<sequence length="99" mass="10430">MTTSALLMVGLAGLASCTLGTAILVGIGRAQFRRRNPCGLLEFRSYGRWLLFRGTTALLRPLGLLLLFNGAVLLLAALNAPPEAWRAGTPAAWKAGAHG</sequence>
<proteinExistence type="predicted"/>
<evidence type="ECO:0000256" key="1">
    <source>
        <dbReference type="SAM" id="Phobius"/>
    </source>
</evidence>
<dbReference type="RefSeq" id="WP_305106626.1">
    <property type="nucleotide sequence ID" value="NZ_JAUTWS010000034.1"/>
</dbReference>
<evidence type="ECO:0000313" key="2">
    <source>
        <dbReference type="EMBL" id="MDO9711773.1"/>
    </source>
</evidence>
<keyword evidence="3" id="KW-1185">Reference proteome</keyword>
<feature type="transmembrane region" description="Helical" evidence="1">
    <location>
        <begin position="6"/>
        <end position="27"/>
    </location>
</feature>
<gene>
    <name evidence="2" type="ORF">Q7A36_25725</name>
</gene>
<organism evidence="2 3">
    <name type="scientific">Paracraurococcus lichenis</name>
    <dbReference type="NCBI Taxonomy" id="3064888"/>
    <lineage>
        <taxon>Bacteria</taxon>
        <taxon>Pseudomonadati</taxon>
        <taxon>Pseudomonadota</taxon>
        <taxon>Alphaproteobacteria</taxon>
        <taxon>Acetobacterales</taxon>
        <taxon>Roseomonadaceae</taxon>
        <taxon>Paracraurococcus</taxon>
    </lineage>
</organism>
<dbReference type="Proteomes" id="UP001243009">
    <property type="component" value="Unassembled WGS sequence"/>
</dbReference>